<evidence type="ECO:0000259" key="5">
    <source>
        <dbReference type="Pfam" id="PF04542"/>
    </source>
</evidence>
<evidence type="ECO:0000256" key="4">
    <source>
        <dbReference type="ARBA" id="ARBA00023163"/>
    </source>
</evidence>
<dbReference type="NCBIfam" id="TIGR02937">
    <property type="entry name" value="sigma70-ECF"/>
    <property type="match status" value="1"/>
</dbReference>
<reference evidence="7" key="1">
    <citation type="submission" date="2023-04" db="EMBL/GenBank/DDBJ databases">
        <title>Sphingomonas sp. MAHUQ-71 isolated from rice field.</title>
        <authorList>
            <person name="Huq M.A."/>
        </authorList>
    </citation>
    <scope>NUCLEOTIDE SEQUENCE</scope>
    <source>
        <strain evidence="7">MAHUQ-71</strain>
    </source>
</reference>
<evidence type="ECO:0000259" key="6">
    <source>
        <dbReference type="Pfam" id="PF08281"/>
    </source>
</evidence>
<dbReference type="Pfam" id="PF08281">
    <property type="entry name" value="Sigma70_r4_2"/>
    <property type="match status" value="1"/>
</dbReference>
<dbReference type="Proteomes" id="UP001160625">
    <property type="component" value="Unassembled WGS sequence"/>
</dbReference>
<comment type="similarity">
    <text evidence="1">Belongs to the sigma-70 factor family. ECF subfamily.</text>
</comment>
<dbReference type="Gene3D" id="1.10.1740.10">
    <property type="match status" value="1"/>
</dbReference>
<evidence type="ECO:0000256" key="3">
    <source>
        <dbReference type="ARBA" id="ARBA00023082"/>
    </source>
</evidence>
<name>A0ABT6N0L4_9SPHN</name>
<dbReference type="PANTHER" id="PTHR43133:SF63">
    <property type="entry name" value="RNA POLYMERASE SIGMA FACTOR FECI-RELATED"/>
    <property type="match status" value="1"/>
</dbReference>
<keyword evidence="2" id="KW-0805">Transcription regulation</keyword>
<feature type="domain" description="RNA polymerase sigma-70 region 2" evidence="5">
    <location>
        <begin position="17"/>
        <end position="71"/>
    </location>
</feature>
<dbReference type="InterPro" id="IPR013325">
    <property type="entry name" value="RNA_pol_sigma_r2"/>
</dbReference>
<dbReference type="SUPFAM" id="SSF88659">
    <property type="entry name" value="Sigma3 and sigma4 domains of RNA polymerase sigma factors"/>
    <property type="match status" value="1"/>
</dbReference>
<dbReference type="InterPro" id="IPR039425">
    <property type="entry name" value="RNA_pol_sigma-70-like"/>
</dbReference>
<organism evidence="7 8">
    <name type="scientific">Sphingomonas oryzagri</name>
    <dbReference type="NCBI Taxonomy" id="3042314"/>
    <lineage>
        <taxon>Bacteria</taxon>
        <taxon>Pseudomonadati</taxon>
        <taxon>Pseudomonadota</taxon>
        <taxon>Alphaproteobacteria</taxon>
        <taxon>Sphingomonadales</taxon>
        <taxon>Sphingomonadaceae</taxon>
        <taxon>Sphingomonas</taxon>
    </lineage>
</organism>
<dbReference type="RefSeq" id="WP_281044062.1">
    <property type="nucleotide sequence ID" value="NZ_JARYGZ010000001.1"/>
</dbReference>
<protein>
    <submittedName>
        <fullName evidence="7">RNA polymerase sigma factor</fullName>
    </submittedName>
</protein>
<evidence type="ECO:0000313" key="7">
    <source>
        <dbReference type="EMBL" id="MDH7638782.1"/>
    </source>
</evidence>
<dbReference type="InterPro" id="IPR036388">
    <property type="entry name" value="WH-like_DNA-bd_sf"/>
</dbReference>
<dbReference type="Pfam" id="PF04542">
    <property type="entry name" value="Sigma70_r2"/>
    <property type="match status" value="1"/>
</dbReference>
<dbReference type="InterPro" id="IPR013249">
    <property type="entry name" value="RNA_pol_sigma70_r4_t2"/>
</dbReference>
<dbReference type="PANTHER" id="PTHR43133">
    <property type="entry name" value="RNA POLYMERASE ECF-TYPE SIGMA FACTO"/>
    <property type="match status" value="1"/>
</dbReference>
<dbReference type="InterPro" id="IPR014284">
    <property type="entry name" value="RNA_pol_sigma-70_dom"/>
</dbReference>
<dbReference type="InterPro" id="IPR007627">
    <property type="entry name" value="RNA_pol_sigma70_r2"/>
</dbReference>
<keyword evidence="3" id="KW-0731">Sigma factor</keyword>
<evidence type="ECO:0000256" key="1">
    <source>
        <dbReference type="ARBA" id="ARBA00010641"/>
    </source>
</evidence>
<keyword evidence="4" id="KW-0804">Transcription</keyword>
<gene>
    <name evidence="7" type="ORF">QGN17_08570</name>
</gene>
<sequence length="168" mass="18423">MSDGLQAIFLSNRATLLRFVAARGAGDDAEDVLQELWIKVAAAPAGPIASPLSYLFRAAENLMRDRHRASRQAILRDRAWDDTHSPASPGISDAPSGERLLIAREELARIEAALAAIGERARDIFRLHRIEGMAQRDIATRMGVSLSTVESDMRKAYRAVTEAREGAE</sequence>
<evidence type="ECO:0000256" key="2">
    <source>
        <dbReference type="ARBA" id="ARBA00023015"/>
    </source>
</evidence>
<proteinExistence type="inferred from homology"/>
<dbReference type="InterPro" id="IPR013324">
    <property type="entry name" value="RNA_pol_sigma_r3/r4-like"/>
</dbReference>
<evidence type="ECO:0000313" key="8">
    <source>
        <dbReference type="Proteomes" id="UP001160625"/>
    </source>
</evidence>
<accession>A0ABT6N0L4</accession>
<dbReference type="Gene3D" id="1.10.10.10">
    <property type="entry name" value="Winged helix-like DNA-binding domain superfamily/Winged helix DNA-binding domain"/>
    <property type="match status" value="1"/>
</dbReference>
<comment type="caution">
    <text evidence="7">The sequence shown here is derived from an EMBL/GenBank/DDBJ whole genome shotgun (WGS) entry which is preliminary data.</text>
</comment>
<dbReference type="SUPFAM" id="SSF88946">
    <property type="entry name" value="Sigma2 domain of RNA polymerase sigma factors"/>
    <property type="match status" value="1"/>
</dbReference>
<feature type="domain" description="RNA polymerase sigma factor 70 region 4 type 2" evidence="6">
    <location>
        <begin position="108"/>
        <end position="159"/>
    </location>
</feature>
<dbReference type="EMBL" id="JARYGZ010000001">
    <property type="protein sequence ID" value="MDH7638782.1"/>
    <property type="molecule type" value="Genomic_DNA"/>
</dbReference>
<keyword evidence="8" id="KW-1185">Reference proteome</keyword>